<proteinExistence type="predicted"/>
<comment type="caution">
    <text evidence="3">The sequence shown here is derived from an EMBL/GenBank/DDBJ whole genome shotgun (WGS) entry which is preliminary data.</text>
</comment>
<keyword evidence="4" id="KW-1185">Reference proteome</keyword>
<feature type="region of interest" description="Disordered" evidence="1">
    <location>
        <begin position="1"/>
        <end position="24"/>
    </location>
</feature>
<organism evidence="3 4">
    <name type="scientific">Streptomyces olivaceus</name>
    <dbReference type="NCBI Taxonomy" id="47716"/>
    <lineage>
        <taxon>Bacteria</taxon>
        <taxon>Bacillati</taxon>
        <taxon>Actinomycetota</taxon>
        <taxon>Actinomycetes</taxon>
        <taxon>Kitasatosporales</taxon>
        <taxon>Streptomycetaceae</taxon>
        <taxon>Streptomyces</taxon>
    </lineage>
</organism>
<dbReference type="Proteomes" id="UP000758701">
    <property type="component" value="Unassembled WGS sequence"/>
</dbReference>
<keyword evidence="2" id="KW-0812">Transmembrane</keyword>
<dbReference type="EMBL" id="JAHSTP010000021">
    <property type="protein sequence ID" value="MBZ6155973.1"/>
    <property type="molecule type" value="Genomic_DNA"/>
</dbReference>
<evidence type="ECO:0000256" key="2">
    <source>
        <dbReference type="SAM" id="Phobius"/>
    </source>
</evidence>
<feature type="compositionally biased region" description="Gly residues" evidence="1">
    <location>
        <begin position="13"/>
        <end position="23"/>
    </location>
</feature>
<keyword evidence="2" id="KW-1133">Transmembrane helix</keyword>
<feature type="transmembrane region" description="Helical" evidence="2">
    <location>
        <begin position="31"/>
        <end position="50"/>
    </location>
</feature>
<evidence type="ECO:0000313" key="3">
    <source>
        <dbReference type="EMBL" id="MBZ6155973.1"/>
    </source>
</evidence>
<dbReference type="RefSeq" id="WP_224310322.1">
    <property type="nucleotide sequence ID" value="NZ_JAHSST010000026.1"/>
</dbReference>
<reference evidence="3 4" key="1">
    <citation type="submission" date="2021-06" db="EMBL/GenBank/DDBJ databases">
        <title>Ecological speciation of a Streptomyces species isolated from different habitats and geographic origins.</title>
        <authorList>
            <person name="Wang J."/>
        </authorList>
    </citation>
    <scope>NUCLEOTIDE SEQUENCE [LARGE SCALE GENOMIC DNA]</scope>
    <source>
        <strain evidence="3 4">FXJ8.012</strain>
    </source>
</reference>
<sequence>MSATHNNPPATGAGSGSGGGNGDDGSKIRKFEAVIILLIGVIAGVLAGIGSRTMDHASWFEAITSGVVVGVGLPGFIIMIIRYIRNQS</sequence>
<gene>
    <name evidence="3" type="ORF">KVH32_33115</name>
</gene>
<evidence type="ECO:0000313" key="4">
    <source>
        <dbReference type="Proteomes" id="UP000758701"/>
    </source>
</evidence>
<evidence type="ECO:0000256" key="1">
    <source>
        <dbReference type="SAM" id="MobiDB-lite"/>
    </source>
</evidence>
<protein>
    <submittedName>
        <fullName evidence="3">Uncharacterized protein</fullName>
    </submittedName>
</protein>
<feature type="transmembrane region" description="Helical" evidence="2">
    <location>
        <begin position="62"/>
        <end position="84"/>
    </location>
</feature>
<keyword evidence="2" id="KW-0472">Membrane</keyword>
<name>A0ABS7WEM6_STROV</name>
<accession>A0ABS7WEM6</accession>